<reference evidence="2 3" key="1">
    <citation type="submission" date="2019-08" db="EMBL/GenBank/DDBJ databases">
        <title>Draft genome sequence of Lysobacter sp. UKS-15.</title>
        <authorList>
            <person name="Im W.-T."/>
        </authorList>
    </citation>
    <scope>NUCLEOTIDE SEQUENCE [LARGE SCALE GENOMIC DNA]</scope>
    <source>
        <strain evidence="2 3">UKS-15</strain>
    </source>
</reference>
<sequence>MPAQVKDRRESAVVWSIVFLLQAALVWLVLRIPAPLGIAAPDDALVVEFIARSVATIEHSTTRRERRPARRGLAYGVSARLDRATRVAPGAPDAHVSPDAGVAADAPLDLRLPPGAVPVPRLRRDSFARAAPIEAQPTRFATAWVPEGNALRQASFHHVIVAGALIAFGGPPRHCSEVERRLRKANCLPLDGQDDDDEALRRSLDP</sequence>
<protein>
    <submittedName>
        <fullName evidence="2">Uncharacterized protein</fullName>
    </submittedName>
</protein>
<dbReference type="RefSeq" id="WP_149352764.1">
    <property type="nucleotide sequence ID" value="NZ_VTRV01000067.1"/>
</dbReference>
<dbReference type="OrthoDB" id="6028303at2"/>
<gene>
    <name evidence="2" type="ORF">FW784_07675</name>
</gene>
<keyword evidence="1" id="KW-0472">Membrane</keyword>
<dbReference type="Proteomes" id="UP000323164">
    <property type="component" value="Unassembled WGS sequence"/>
</dbReference>
<evidence type="ECO:0000313" key="2">
    <source>
        <dbReference type="EMBL" id="TZF89842.1"/>
    </source>
</evidence>
<organism evidence="2 3">
    <name type="scientific">Cognatilysobacter lacus</name>
    <dbReference type="NCBI Taxonomy" id="1643323"/>
    <lineage>
        <taxon>Bacteria</taxon>
        <taxon>Pseudomonadati</taxon>
        <taxon>Pseudomonadota</taxon>
        <taxon>Gammaproteobacteria</taxon>
        <taxon>Lysobacterales</taxon>
        <taxon>Lysobacteraceae</taxon>
        <taxon>Cognatilysobacter</taxon>
    </lineage>
</organism>
<name>A0A5D8Z6U3_9GAMM</name>
<dbReference type="EMBL" id="VTRV01000067">
    <property type="protein sequence ID" value="TZF89842.1"/>
    <property type="molecule type" value="Genomic_DNA"/>
</dbReference>
<comment type="caution">
    <text evidence="2">The sequence shown here is derived from an EMBL/GenBank/DDBJ whole genome shotgun (WGS) entry which is preliminary data.</text>
</comment>
<keyword evidence="1" id="KW-0812">Transmembrane</keyword>
<keyword evidence="3" id="KW-1185">Reference proteome</keyword>
<evidence type="ECO:0000313" key="3">
    <source>
        <dbReference type="Proteomes" id="UP000323164"/>
    </source>
</evidence>
<dbReference type="AlphaFoldDB" id="A0A5D8Z6U3"/>
<keyword evidence="1" id="KW-1133">Transmembrane helix</keyword>
<evidence type="ECO:0000256" key="1">
    <source>
        <dbReference type="SAM" id="Phobius"/>
    </source>
</evidence>
<proteinExistence type="predicted"/>
<accession>A0A5D8Z6U3</accession>
<feature type="transmembrane region" description="Helical" evidence="1">
    <location>
        <begin position="12"/>
        <end position="30"/>
    </location>
</feature>